<organism evidence="2 4">
    <name type="scientific">Oryza sativa subsp. japonica</name>
    <name type="common">Rice</name>
    <dbReference type="NCBI Taxonomy" id="39947"/>
    <lineage>
        <taxon>Eukaryota</taxon>
        <taxon>Viridiplantae</taxon>
        <taxon>Streptophyta</taxon>
        <taxon>Embryophyta</taxon>
        <taxon>Tracheophyta</taxon>
        <taxon>Spermatophyta</taxon>
        <taxon>Magnoliopsida</taxon>
        <taxon>Liliopsida</taxon>
        <taxon>Poales</taxon>
        <taxon>Poaceae</taxon>
        <taxon>BOP clade</taxon>
        <taxon>Oryzoideae</taxon>
        <taxon>Oryzeae</taxon>
        <taxon>Oryzinae</taxon>
        <taxon>Oryza</taxon>
        <taxon>Oryza sativa</taxon>
    </lineage>
</organism>
<reference evidence="3" key="2">
    <citation type="submission" date="2003-11" db="EMBL/GenBank/DDBJ databases">
        <authorList>
            <person name="Han B."/>
            <person name="Feng Q."/>
            <person name="Huang Y.C."/>
            <person name="Li Y."/>
            <person name="Zhu J.J."/>
            <person name="Zhao Q."/>
            <person name="Hu X."/>
            <person name="Liu Y.L."/>
            <person name="Mu J."/>
            <person name="Yu Z."/>
            <person name="Chen L."/>
            <person name="Fan D.L."/>
            <person name="Weng Q.J."/>
            <person name="Zhang L."/>
            <person name="Lu Y.Q."/>
            <person name="Yu S.L."/>
            <person name="Liu X.H."/>
            <person name="Lu T.T."/>
            <person name="Zhang Y.J."/>
            <person name="Lu Y."/>
            <person name="Li C."/>
            <person name="Li T."/>
            <person name="Zhang Y."/>
            <person name="Hu H."/>
            <person name="Jia P.X."/>
            <person name="Qian Y.M."/>
            <person name="Ying K."/>
            <person name="Zhou B."/>
            <person name="Chen Z.H."/>
            <person name="Hao P."/>
            <person name="Zhang L."/>
            <person name="Wu M."/>
            <person name="Zhang R.Q."/>
            <person name="Guan J.P."/>
            <person name="Fu G."/>
            <person name="Wang S.Y."/>
            <person name="Ren S.X."/>
            <person name="Lv G."/>
            <person name="Lin W."/>
            <person name="Gu W.Q."/>
            <person name="Zhu G.F."/>
            <person name="Tu Y.F."/>
            <person name="Jia J."/>
            <person name="Yin H.F."/>
            <person name="Zhang Y."/>
            <person name="Cai Z."/>
            <person name="Chen J."/>
            <person name="Kang H."/>
            <person name="Chen X.Y."/>
            <person name="Shao C.Y."/>
            <person name="Sun Y."/>
            <person name="Hu Q.P."/>
            <person name="Zhang X.L."/>
            <person name="Zhang W."/>
            <person name="Wang L.J."/>
            <person name="Ding C.W."/>
            <person name="Sheng H.H."/>
            <person name="Gu J.L."/>
            <person name="Chen S.T."/>
            <person name="Ni L."/>
            <person name="Zhu F.H."/>
            <person name="Hong G.F."/>
        </authorList>
    </citation>
    <scope>NUCLEOTIDE SEQUENCE</scope>
</reference>
<dbReference type="EMBL" id="AL606689">
    <property type="protein sequence ID" value="CAE03672.3"/>
    <property type="molecule type" value="Genomic_DNA"/>
</dbReference>
<evidence type="ECO:0000313" key="2">
    <source>
        <dbReference type="EMBL" id="CAE03672.3"/>
    </source>
</evidence>
<dbReference type="Proteomes" id="UP000000763">
    <property type="component" value="Chromosome 4"/>
</dbReference>
<evidence type="ECO:0000313" key="3">
    <source>
        <dbReference type="EMBL" id="CAE76042.1"/>
    </source>
</evidence>
<feature type="compositionally biased region" description="Basic residues" evidence="1">
    <location>
        <begin position="85"/>
        <end position="95"/>
    </location>
</feature>
<dbReference type="PANTHER" id="PTHR33018">
    <property type="entry name" value="OS10G0338966 PROTEIN-RELATED"/>
    <property type="match status" value="1"/>
</dbReference>
<feature type="compositionally biased region" description="Basic and acidic residues" evidence="1">
    <location>
        <begin position="72"/>
        <end position="84"/>
    </location>
</feature>
<dbReference type="AlphaFoldDB" id="Q7XPC5"/>
<sequence length="408" mass="46249">MADSTKGTEEKGLGEQEQSLAVVVAPEPTVPPDGSSDSDVGDEDEEYSSPSDPCPSPSPKRRKNGDGEEGDKDYIPPKEGETAPRRSKRQPKKKVPSKDEDVPANTTGTQKSERSAKAKRRKGERSVNRKDEGFHVVTHVSPKGEPLAPKTARAKFSSQCGIIVREKISITVKDWDHVTDGDKEVLWKTLKKIFQFPEGSEAAVRNCALQTMANSWRGWKTTLNKKFVKTGRTPFSTYANITPNQWDDFLTLKNSPEEIKRSQKYSELAKKNKFPHRLGSAGYAPKVEQWTKEEEEMRKKGQPVPMEEWTQRSRNWCHKQPRGTVLCGYYACEFLRVNGRYRTNAEDLPRLECRTSFDNTGITNVQRDLCHFIHHECCHVKGDFFDPEGALVASDEFKDLREWNTAMP</sequence>
<evidence type="ECO:0000313" key="4">
    <source>
        <dbReference type="Proteomes" id="UP000000763"/>
    </source>
</evidence>
<accession>Q7XPC5</accession>
<dbReference type="EMBL" id="BX842607">
    <property type="protein sequence ID" value="CAE76042.1"/>
    <property type="molecule type" value="Genomic_DNA"/>
</dbReference>
<dbReference type="PANTHER" id="PTHR33018:SF19">
    <property type="entry name" value="OS12G0558775 PROTEIN"/>
    <property type="match status" value="1"/>
</dbReference>
<reference evidence="4" key="3">
    <citation type="journal article" date="2005" name="Nature">
        <title>The map-based sequence of the rice genome.</title>
        <authorList>
            <consortium name="International rice genome sequencing project (IRGSP)"/>
            <person name="Matsumoto T."/>
            <person name="Wu J."/>
            <person name="Kanamori H."/>
            <person name="Katayose Y."/>
            <person name="Fujisawa M."/>
            <person name="Namiki N."/>
            <person name="Mizuno H."/>
            <person name="Yamamoto K."/>
            <person name="Antonio B.A."/>
            <person name="Baba T."/>
            <person name="Sakata K."/>
            <person name="Nagamura Y."/>
            <person name="Aoki H."/>
            <person name="Arikawa K."/>
            <person name="Arita K."/>
            <person name="Bito T."/>
            <person name="Chiden Y."/>
            <person name="Fujitsuka N."/>
            <person name="Fukunaka R."/>
            <person name="Hamada M."/>
            <person name="Harada C."/>
            <person name="Hayashi A."/>
            <person name="Hijishita S."/>
            <person name="Honda M."/>
            <person name="Hosokawa S."/>
            <person name="Ichikawa Y."/>
            <person name="Idonuma A."/>
            <person name="Iijima M."/>
            <person name="Ikeda M."/>
            <person name="Ikeno M."/>
            <person name="Ito K."/>
            <person name="Ito S."/>
            <person name="Ito T."/>
            <person name="Ito Y."/>
            <person name="Ito Y."/>
            <person name="Iwabuchi A."/>
            <person name="Kamiya K."/>
            <person name="Karasawa W."/>
            <person name="Kurita K."/>
            <person name="Katagiri S."/>
            <person name="Kikuta A."/>
            <person name="Kobayashi H."/>
            <person name="Kobayashi N."/>
            <person name="Machita K."/>
            <person name="Maehara T."/>
            <person name="Masukawa M."/>
            <person name="Mizubayashi T."/>
            <person name="Mukai Y."/>
            <person name="Nagasaki H."/>
            <person name="Nagata Y."/>
            <person name="Naito S."/>
            <person name="Nakashima M."/>
            <person name="Nakama Y."/>
            <person name="Nakamichi Y."/>
            <person name="Nakamura M."/>
            <person name="Meguro A."/>
            <person name="Negishi M."/>
            <person name="Ohta I."/>
            <person name="Ohta T."/>
            <person name="Okamoto M."/>
            <person name="Ono N."/>
            <person name="Saji S."/>
            <person name="Sakaguchi M."/>
            <person name="Sakai K."/>
            <person name="Shibata M."/>
            <person name="Shimokawa T."/>
            <person name="Song J."/>
            <person name="Takazaki Y."/>
            <person name="Terasawa K."/>
            <person name="Tsugane M."/>
            <person name="Tsuji K."/>
            <person name="Ueda S."/>
            <person name="Waki K."/>
            <person name="Yamagata H."/>
            <person name="Yamamoto M."/>
            <person name="Yamamoto S."/>
            <person name="Yamane H."/>
            <person name="Yoshiki S."/>
            <person name="Yoshihara R."/>
            <person name="Yukawa K."/>
            <person name="Zhong H."/>
            <person name="Yano M."/>
            <person name="Yuan Q."/>
            <person name="Ouyang S."/>
            <person name="Liu J."/>
            <person name="Jones K.M."/>
            <person name="Gansberger K."/>
            <person name="Moffat K."/>
            <person name="Hill J."/>
            <person name="Bera J."/>
            <person name="Fadrosh D."/>
            <person name="Jin S."/>
            <person name="Johri S."/>
            <person name="Kim M."/>
            <person name="Overton L."/>
            <person name="Reardon M."/>
            <person name="Tsitrin T."/>
            <person name="Vuong H."/>
            <person name="Weaver B."/>
            <person name="Ciecko A."/>
            <person name="Tallon L."/>
            <person name="Jackson J."/>
            <person name="Pai G."/>
            <person name="Aken S.V."/>
            <person name="Utterback T."/>
            <person name="Reidmuller S."/>
            <person name="Feldblyum T."/>
            <person name="Hsiao J."/>
            <person name="Zismann V."/>
            <person name="Iobst S."/>
            <person name="de Vazeille A.R."/>
            <person name="Buell C.R."/>
            <person name="Ying K."/>
            <person name="Li Y."/>
            <person name="Lu T."/>
            <person name="Huang Y."/>
            <person name="Zhao Q."/>
            <person name="Feng Q."/>
            <person name="Zhang L."/>
            <person name="Zhu J."/>
            <person name="Weng Q."/>
            <person name="Mu J."/>
            <person name="Lu Y."/>
            <person name="Fan D."/>
            <person name="Liu Y."/>
            <person name="Guan J."/>
            <person name="Zhang Y."/>
            <person name="Yu S."/>
            <person name="Liu X."/>
            <person name="Zhang Y."/>
            <person name="Hong G."/>
            <person name="Han B."/>
            <person name="Choisne N."/>
            <person name="Demange N."/>
            <person name="Orjeda G."/>
            <person name="Samain S."/>
            <person name="Cattolico L."/>
            <person name="Pelletier E."/>
            <person name="Couloux A."/>
            <person name="Segurens B."/>
            <person name="Wincker P."/>
            <person name="D'Hont A."/>
            <person name="Scarpelli C."/>
            <person name="Weissenbach J."/>
            <person name="Salanoubat M."/>
            <person name="Quetier F."/>
            <person name="Yu Y."/>
            <person name="Kim H.R."/>
            <person name="Rambo T."/>
            <person name="Currie J."/>
            <person name="Collura K."/>
            <person name="Luo M."/>
            <person name="Yang T."/>
            <person name="Ammiraju J.S.S."/>
            <person name="Engler F."/>
            <person name="Soderlund C."/>
            <person name="Wing R.A."/>
            <person name="Palmer L.E."/>
            <person name="de la Bastide M."/>
            <person name="Spiegel L."/>
            <person name="Nascimento L."/>
            <person name="Zutavern T."/>
            <person name="O'Shaughnessy A."/>
            <person name="Dike S."/>
            <person name="Dedhia N."/>
            <person name="Preston R."/>
            <person name="Balija V."/>
            <person name="McCombie W.R."/>
            <person name="Chow T."/>
            <person name="Chen H."/>
            <person name="Chung M."/>
            <person name="Chen C."/>
            <person name="Shaw J."/>
            <person name="Wu H."/>
            <person name="Hsiao K."/>
            <person name="Chao Y."/>
            <person name="Chu M."/>
            <person name="Cheng C."/>
            <person name="Hour A."/>
            <person name="Lee P."/>
            <person name="Lin S."/>
            <person name="Lin Y."/>
            <person name="Liou J."/>
            <person name="Liu S."/>
            <person name="Hsing Y."/>
            <person name="Raghuvanshi S."/>
            <person name="Mohanty A."/>
            <person name="Bharti A.K."/>
            <person name="Gaur A."/>
            <person name="Gupta V."/>
            <person name="Kumar D."/>
            <person name="Ravi V."/>
            <person name="Vij S."/>
            <person name="Kapur A."/>
            <person name="Khurana P."/>
            <person name="Khurana P."/>
            <person name="Khurana J.P."/>
            <person name="Tyagi A.K."/>
            <person name="Gaikwad K."/>
            <person name="Singh A."/>
            <person name="Dalal V."/>
            <person name="Srivastava S."/>
            <person name="Dixit A."/>
            <person name="Pal A.K."/>
            <person name="Ghazi I.A."/>
            <person name="Yadav M."/>
            <person name="Pandit A."/>
            <person name="Bhargava A."/>
            <person name="Sureshbabu K."/>
            <person name="Batra K."/>
            <person name="Sharma T.R."/>
            <person name="Mohapatra T."/>
            <person name="Singh N.K."/>
            <person name="Messing J."/>
            <person name="Nelson A.B."/>
            <person name="Fuks G."/>
            <person name="Kavchok S."/>
            <person name="Keizer G."/>
            <person name="Linton E."/>
            <person name="Llaca V."/>
            <person name="Song R."/>
            <person name="Tanyolac B."/>
            <person name="Young S."/>
            <person name="Ho-Il K."/>
            <person name="Hahn J.H."/>
            <person name="Sangsakoo G."/>
            <person name="Vanavichit A."/>
            <person name="de Mattos Luiz.A.T."/>
            <person name="Zimmer P.D."/>
            <person name="Malone G."/>
            <person name="Dellagostin O."/>
            <person name="de Oliveira A.C."/>
            <person name="Bevan M."/>
            <person name="Bancroft I."/>
            <person name="Minx P."/>
            <person name="Cordum H."/>
            <person name="Wilson R."/>
            <person name="Cheng Z."/>
            <person name="Jin W."/>
            <person name="Jiang J."/>
            <person name="Leong S.A."/>
            <person name="Iwama H."/>
            <person name="Gojobori T."/>
            <person name="Itoh T."/>
            <person name="Niimura Y."/>
            <person name="Fujii Y."/>
            <person name="Habara T."/>
            <person name="Sakai H."/>
            <person name="Sato Y."/>
            <person name="Wilson G."/>
            <person name="Kumar K."/>
            <person name="McCouch S."/>
            <person name="Juretic N."/>
            <person name="Hoen D."/>
            <person name="Wright S."/>
            <person name="Bruskiewich R."/>
            <person name="Bureau T."/>
            <person name="Miyao A."/>
            <person name="Hirochika H."/>
            <person name="Nishikawa T."/>
            <person name="Kadowaki K."/>
            <person name="Sugiura M."/>
            <person name="Burr B."/>
            <person name="Sasaki T."/>
        </authorList>
    </citation>
    <scope>NUCLEOTIDE SEQUENCE [LARGE SCALE GENOMIC DNA]</scope>
    <source>
        <strain evidence="4">cv. Nipponbare</strain>
    </source>
</reference>
<proteinExistence type="predicted"/>
<gene>
    <name evidence="3" type="ORF">B1248C03.1</name>
    <name evidence="2" type="ORF">OSJNBa0042N22.15</name>
</gene>
<reference evidence="4" key="4">
    <citation type="journal article" date="2008" name="Nucleic Acids Res.">
        <title>The rice annotation project database (RAP-DB): 2008 update.</title>
        <authorList>
            <consortium name="The rice annotation project (RAP)"/>
        </authorList>
    </citation>
    <scope>GENOME REANNOTATION</scope>
    <source>
        <strain evidence="4">cv. Nipponbare</strain>
    </source>
</reference>
<feature type="compositionally biased region" description="Basic and acidic residues" evidence="1">
    <location>
        <begin position="1"/>
        <end position="14"/>
    </location>
</feature>
<feature type="region of interest" description="Disordered" evidence="1">
    <location>
        <begin position="1"/>
        <end position="132"/>
    </location>
</feature>
<feature type="compositionally biased region" description="Low complexity" evidence="1">
    <location>
        <begin position="21"/>
        <end position="38"/>
    </location>
</feature>
<name>Q7XPC5_ORYSJ</name>
<evidence type="ECO:0000256" key="1">
    <source>
        <dbReference type="SAM" id="MobiDB-lite"/>
    </source>
</evidence>
<protein>
    <submittedName>
        <fullName evidence="3">B1248C03.1 protein</fullName>
    </submittedName>
    <submittedName>
        <fullName evidence="2">OSJNBa0042N22.15 protein</fullName>
    </submittedName>
</protein>
<reference evidence="2" key="1">
    <citation type="journal article" date="2002" name="Nature">
        <title>Sequence and analysis of rice chromosome 4.</title>
        <authorList>
            <person name="Feng Q."/>
            <person name="Zhang Y."/>
            <person name="Hao P."/>
            <person name="Wang S."/>
            <person name="Fu G."/>
            <person name="Huang Y."/>
            <person name="Li Y."/>
            <person name="Zhu J."/>
            <person name="Liu Y."/>
            <person name="Hu X."/>
            <person name="Jia P."/>
            <person name="Zhang Y."/>
            <person name="Zhao Q."/>
            <person name="Ying K."/>
            <person name="Yu S."/>
            <person name="Tang Y."/>
            <person name="Weng Q."/>
            <person name="Zhang L."/>
            <person name="Lu Y."/>
            <person name="Mu J."/>
            <person name="Lu Y."/>
            <person name="Zhang L.S."/>
            <person name="Yu Z."/>
            <person name="Fan D."/>
            <person name="Liu X."/>
            <person name="Lu T."/>
            <person name="Li C."/>
            <person name="Wu Y."/>
            <person name="Sun T."/>
            <person name="Lei H."/>
            <person name="Li T."/>
            <person name="Hu H."/>
            <person name="Guan J."/>
            <person name="Wu M."/>
            <person name="Zhang R."/>
            <person name="Zhou B."/>
            <person name="Chen Z."/>
            <person name="Chen L."/>
            <person name="Jin Z."/>
            <person name="Wang R."/>
            <person name="Yin H."/>
            <person name="Cai Z."/>
            <person name="Ren S."/>
            <person name="Lv G."/>
            <person name="Gu W."/>
            <person name="Zhu G."/>
            <person name="Tu Y."/>
            <person name="Jia J."/>
            <person name="Zhang Y."/>
            <person name="Chen J."/>
            <person name="Kang H."/>
            <person name="Chen X."/>
            <person name="Shao C."/>
            <person name="Sun Y."/>
            <person name="Hu Q."/>
            <person name="Zhang X."/>
            <person name="Zhang W."/>
            <person name="Wang L."/>
            <person name="Ding C."/>
            <person name="Sheng H."/>
            <person name="Gu J."/>
            <person name="Chen S."/>
            <person name="Ni L."/>
            <person name="Zhu F."/>
            <person name="Chen W."/>
            <person name="Lan L."/>
            <person name="Lai Y."/>
            <person name="Cheng Z."/>
            <person name="Gu M."/>
            <person name="Jiang J."/>
            <person name="Li J."/>
            <person name="Hong G."/>
            <person name="Xue Y."/>
            <person name="Han B."/>
        </authorList>
    </citation>
    <scope>NUCLEOTIDE SEQUENCE</scope>
</reference>